<dbReference type="PANTHER" id="PTHR32305:SF15">
    <property type="entry name" value="PROTEIN RHSA-RELATED"/>
    <property type="match status" value="1"/>
</dbReference>
<proteinExistence type="predicted"/>
<sequence length="1741" mass="191689">MQAQTPVQPGIASPAYQIVPYYGSATITISGISGGNGSYSTQWLTSSNADFSNPEAVQGGTSTTSITVTRLTATTYYRLYVSSNGVSALSNIVQVDVSPKPDGNAFPPYQIVRYNGTAATITAIDGGNNCSYQWLWSSNADFSNPEVVQGGTNTTSITPTGITAPTYYRMATTCNGGPFTYSSIVQVDVYPKLNGNELLPAEMVIPAGGNPGLLSAGHAFGGGCNGAYSYQWQWSSDGITFNDINQATGLTYEPGPIMGPVYYRRKVRCDVTGEEAFSNAVHIVIGAVSVDNQNYIRIRNFTKPGIADVPAADAITLVADVKQTTEYYDGLGRLMQTVNKQAGKDNKDLVQPVIYDQYGRQPLNYLPFVSPSDDGKYKPNVLGELNDFHKIQNAGESFYYSNVLFEPSPLNRIVKTLPAGNSWFGSDRGVENKYAFNTAADNVKIWTVTNVANDWGSYVVTGAYAAGQLYKNITVDEKGSQVIEFKNKNGQVVLKKVQLTALADDGTGKDYNGWLCTYYIYDDINLLRAVIQPRGVERWINAGMNSTLSDEILNELCFRYEYDARNRMIMKKVPGADPVYMVYDKRDRQVMIQDGNMRAIGKWVLTTYDDLNRPIETELLTGNTTTFDVHQLAATTTIYYRPSGDYELLTVTHYDDYSNLPSGLAASYLTTWDSYFSGTDNNNWPYPQMPVMNTALKNMVTWKQTKILGSNPAKYIYSAVFYDDKGRVIQTQTKNDLTGGLNVVTTQYTWAGQPLITIQRQQTISPNAIENIVVSKITYDDLGRVIKTEKKVGNSQLNTINSLHSANYVTISESTYDALGQPKTRKLGREKDANGNYTGSSLETLTYDYNIRGWVLGVNRDFIRDQGNSKFGFELAYDKKTSVIDNNATNIYTQAQFNGNIAGTIWKSMGDGMKRKYDFDYDAANRLTGADFNQYNGTAFDRTAGVDFSVSNLTYDANGNILTMKQMGLKSGSGSLVDDLKYTYIPGTNKLQNVNDFVNNAQTILGDFRTGDQHPQKNDKTALTTASTTAQFEAITDYMYDKNGNMVKDLNKGIAAMNGASGIEYNYLNLPAKIAVQNKGTIEYVYDAAGNKLQKITTDNSITNKSIITTTTYDGGMVFESKTTTPSGNPDEDYSNVLQFIAHEEGRIRFSAPPVGGGAGGGFNYDYFIKDHLGNVRMVLTEERQQHVYPAATLEGDINNSSSAAFTEKNYYNINAGSIVDKSAAFLITDYENNNGNPPYNNNPNSNTTALSQKLYKLDAASPIGLGITLKVMAGDQINIFGKSYYYQPGKPPGRMDLPLMAADLLNMFVSGGPLQGKGITSAGLMNDVPGLTTALSNYIINRPDEGSSKPRSYINWVIFDEQFHFVTGGFDPVGDANFVKTHNNNTIPTIPVTKNGYIFIFCNNETQTQEVFFDNLQVVQNAGPLLEETHYYPFGLTMAGISSKALNFGAPENKHKFNGIEQNNDFDLNMYDAFYRNLDPQIGRFWQIDPKPNEVLSPYSSMGNNPILLNDPLGDTTYYYGANGQYYGRVLNKGSEAVVVVDEKYNEQFQAYHGNNFKDFKGRKADDLVKEFGQYGVTYDAAAMSKYYDDNNGTTKAEKVDGTKIDDMKNPTFNGKPVSKQFLKSLNAEMLGNLVLKDGKVTVGTGRHSDNDLVKNSPGSLPYEEGKVAHIHNHPPMKPFSITWEVGAFNATSGVSGSPGAGPSSADYSQSSGNTPYRNVVVDQKNIYFINGSQTVKHPR</sequence>
<dbReference type="Gene3D" id="2.180.10.10">
    <property type="entry name" value="RHS repeat-associated core"/>
    <property type="match status" value="2"/>
</dbReference>
<comment type="caution">
    <text evidence="2">The sequence shown here is derived from an EMBL/GenBank/DDBJ whole genome shotgun (WGS) entry which is preliminary data.</text>
</comment>
<dbReference type="Proteomes" id="UP000192276">
    <property type="component" value="Unassembled WGS sequence"/>
</dbReference>
<dbReference type="PANTHER" id="PTHR32305">
    <property type="match status" value="1"/>
</dbReference>
<reference evidence="3" key="1">
    <citation type="submission" date="2016-04" db="EMBL/GenBank/DDBJ databases">
        <authorList>
            <person name="Chen L."/>
            <person name="Zhuang W."/>
            <person name="Wang G."/>
        </authorList>
    </citation>
    <scope>NUCLEOTIDE SEQUENCE [LARGE SCALE GENOMIC DNA]</scope>
    <source>
        <strain evidence="3">208</strain>
    </source>
</reference>
<dbReference type="InterPro" id="IPR022385">
    <property type="entry name" value="Rhs_assc_core"/>
</dbReference>
<evidence type="ECO:0000313" key="2">
    <source>
        <dbReference type="EMBL" id="OQP46215.1"/>
    </source>
</evidence>
<protein>
    <recommendedName>
        <fullName evidence="1">DUF6443 domain-containing protein</fullName>
    </recommendedName>
</protein>
<dbReference type="STRING" id="550983.A4R26_32115"/>
<organism evidence="2 3">
    <name type="scientific">Niastella populi</name>
    <dbReference type="NCBI Taxonomy" id="550983"/>
    <lineage>
        <taxon>Bacteria</taxon>
        <taxon>Pseudomonadati</taxon>
        <taxon>Bacteroidota</taxon>
        <taxon>Chitinophagia</taxon>
        <taxon>Chitinophagales</taxon>
        <taxon>Chitinophagaceae</taxon>
        <taxon>Niastella</taxon>
    </lineage>
</organism>
<dbReference type="NCBIfam" id="TIGR03696">
    <property type="entry name" value="Rhs_assc_core"/>
    <property type="match status" value="1"/>
</dbReference>
<dbReference type="InterPro" id="IPR045619">
    <property type="entry name" value="DUF6443"/>
</dbReference>
<dbReference type="InterPro" id="IPR050708">
    <property type="entry name" value="T6SS_VgrG/RHS"/>
</dbReference>
<evidence type="ECO:0000313" key="3">
    <source>
        <dbReference type="Proteomes" id="UP000192276"/>
    </source>
</evidence>
<accession>A0A1V9EK32</accession>
<gene>
    <name evidence="2" type="ORF">A4R26_32115</name>
</gene>
<keyword evidence="3" id="KW-1185">Reference proteome</keyword>
<dbReference type="Pfam" id="PF20041">
    <property type="entry name" value="DUF6443"/>
    <property type="match status" value="1"/>
</dbReference>
<feature type="domain" description="DUF6443" evidence="1">
    <location>
        <begin position="314"/>
        <end position="435"/>
    </location>
</feature>
<evidence type="ECO:0000259" key="1">
    <source>
        <dbReference type="Pfam" id="PF20041"/>
    </source>
</evidence>
<name>A0A1V9EK32_9BACT</name>
<dbReference type="EMBL" id="LWBP01000248">
    <property type="protein sequence ID" value="OQP46215.1"/>
    <property type="molecule type" value="Genomic_DNA"/>
</dbReference>